<sequence length="215" mass="23634">MRGLLGHTDSWDHLIADVSDEHLSCFDRGGADPWNRTQQEIDVVSPSQPVVHRRRHQSLAYVLCCERAITDPPAFPQISIPLAVVYSEIARRLELNSSVNPSAAVTNNQGGLRVGRVLILIAVLVFLILLVTYHWWRPSIPINSFCGCCLPPPRHRSKSNDCANIVVMMSLNHATAAMVGSVADSFWSADAGEVKHVQSAEAPRPDANNTLPFPL</sequence>
<dbReference type="GeneID" id="64703344"/>
<reference evidence="2" key="1">
    <citation type="journal article" date="2020" name="New Phytol.">
        <title>Comparative genomics reveals dynamic genome evolution in host specialist ectomycorrhizal fungi.</title>
        <authorList>
            <person name="Lofgren L.A."/>
            <person name="Nguyen N.H."/>
            <person name="Vilgalys R."/>
            <person name="Ruytinx J."/>
            <person name="Liao H.L."/>
            <person name="Branco S."/>
            <person name="Kuo A."/>
            <person name="LaButti K."/>
            <person name="Lipzen A."/>
            <person name="Andreopoulos W."/>
            <person name="Pangilinan J."/>
            <person name="Riley R."/>
            <person name="Hundley H."/>
            <person name="Na H."/>
            <person name="Barry K."/>
            <person name="Grigoriev I.V."/>
            <person name="Stajich J.E."/>
            <person name="Kennedy P.G."/>
        </authorList>
    </citation>
    <scope>NUCLEOTIDE SEQUENCE</scope>
    <source>
        <strain evidence="2">FC423</strain>
    </source>
</reference>
<keyword evidence="3" id="KW-1185">Reference proteome</keyword>
<dbReference type="RefSeq" id="XP_041296530.1">
    <property type="nucleotide sequence ID" value="XM_041441085.1"/>
</dbReference>
<name>A0A9P7JXK3_9AGAM</name>
<protein>
    <submittedName>
        <fullName evidence="2">Uncharacterized protein</fullName>
    </submittedName>
</protein>
<dbReference type="AlphaFoldDB" id="A0A9P7JXK3"/>
<evidence type="ECO:0000256" key="1">
    <source>
        <dbReference type="SAM" id="Phobius"/>
    </source>
</evidence>
<accession>A0A9P7JXK3</accession>
<gene>
    <name evidence="2" type="ORF">F5147DRAFT_769890</name>
</gene>
<dbReference type="Proteomes" id="UP000823399">
    <property type="component" value="Unassembled WGS sequence"/>
</dbReference>
<proteinExistence type="predicted"/>
<keyword evidence="1" id="KW-0812">Transmembrane</keyword>
<organism evidence="2 3">
    <name type="scientific">Suillus discolor</name>
    <dbReference type="NCBI Taxonomy" id="1912936"/>
    <lineage>
        <taxon>Eukaryota</taxon>
        <taxon>Fungi</taxon>
        <taxon>Dikarya</taxon>
        <taxon>Basidiomycota</taxon>
        <taxon>Agaricomycotina</taxon>
        <taxon>Agaricomycetes</taxon>
        <taxon>Agaricomycetidae</taxon>
        <taxon>Boletales</taxon>
        <taxon>Suillineae</taxon>
        <taxon>Suillaceae</taxon>
        <taxon>Suillus</taxon>
    </lineage>
</organism>
<dbReference type="EMBL" id="JABBWM010000009">
    <property type="protein sequence ID" value="KAG2114582.1"/>
    <property type="molecule type" value="Genomic_DNA"/>
</dbReference>
<evidence type="ECO:0000313" key="3">
    <source>
        <dbReference type="Proteomes" id="UP000823399"/>
    </source>
</evidence>
<dbReference type="OrthoDB" id="10549710at2759"/>
<keyword evidence="1" id="KW-1133">Transmembrane helix</keyword>
<evidence type="ECO:0000313" key="2">
    <source>
        <dbReference type="EMBL" id="KAG2114582.1"/>
    </source>
</evidence>
<comment type="caution">
    <text evidence="2">The sequence shown here is derived from an EMBL/GenBank/DDBJ whole genome shotgun (WGS) entry which is preliminary data.</text>
</comment>
<keyword evidence="1" id="KW-0472">Membrane</keyword>
<feature type="transmembrane region" description="Helical" evidence="1">
    <location>
        <begin position="117"/>
        <end position="136"/>
    </location>
</feature>